<dbReference type="Pfam" id="PF04218">
    <property type="entry name" value="CENP-B_N"/>
    <property type="match status" value="1"/>
</dbReference>
<feature type="domain" description="HTH psq-type" evidence="1">
    <location>
        <begin position="42"/>
        <end position="86"/>
    </location>
</feature>
<proteinExistence type="predicted"/>
<dbReference type="OrthoDB" id="2434532at2759"/>
<keyword evidence="3" id="KW-1185">Reference proteome</keyword>
<evidence type="ECO:0000313" key="2">
    <source>
        <dbReference type="EMBL" id="KAF0395031.1"/>
    </source>
</evidence>
<dbReference type="GO" id="GO:0003677">
    <property type="term" value="F:DNA binding"/>
    <property type="evidence" value="ECO:0007669"/>
    <property type="project" value="InterPro"/>
</dbReference>
<dbReference type="Proteomes" id="UP000439903">
    <property type="component" value="Unassembled WGS sequence"/>
</dbReference>
<protein>
    <submittedName>
        <fullName evidence="2">CENP-b protein 1</fullName>
    </submittedName>
</protein>
<gene>
    <name evidence="2" type="ORF">F8M41_010322</name>
</gene>
<dbReference type="InterPro" id="IPR009057">
    <property type="entry name" value="Homeodomain-like_sf"/>
</dbReference>
<evidence type="ECO:0000259" key="1">
    <source>
        <dbReference type="Pfam" id="PF04218"/>
    </source>
</evidence>
<evidence type="ECO:0000313" key="3">
    <source>
        <dbReference type="Proteomes" id="UP000439903"/>
    </source>
</evidence>
<organism evidence="2 3">
    <name type="scientific">Gigaspora margarita</name>
    <dbReference type="NCBI Taxonomy" id="4874"/>
    <lineage>
        <taxon>Eukaryota</taxon>
        <taxon>Fungi</taxon>
        <taxon>Fungi incertae sedis</taxon>
        <taxon>Mucoromycota</taxon>
        <taxon>Glomeromycotina</taxon>
        <taxon>Glomeromycetes</taxon>
        <taxon>Diversisporales</taxon>
        <taxon>Gigasporaceae</taxon>
        <taxon>Gigaspora</taxon>
    </lineage>
</organism>
<dbReference type="EMBL" id="WTPW01002156">
    <property type="protein sequence ID" value="KAF0395031.1"/>
    <property type="molecule type" value="Genomic_DNA"/>
</dbReference>
<name>A0A8H3X2K8_GIGMA</name>
<dbReference type="SUPFAM" id="SSF46689">
    <property type="entry name" value="Homeodomain-like"/>
    <property type="match status" value="1"/>
</dbReference>
<dbReference type="Gene3D" id="1.10.10.60">
    <property type="entry name" value="Homeodomain-like"/>
    <property type="match status" value="1"/>
</dbReference>
<dbReference type="InterPro" id="IPR007889">
    <property type="entry name" value="HTH_Psq"/>
</dbReference>
<sequence length="213" mass="24055">MNSIIMIESGGSLVDKSLVSESQALALKRSLNNNDTTETMKVKRVTLTKAQKAEICQLRKSGFTQLELANKFKIGESTVLKILKQQQNYWLSIDPNAKEAKSKRDRSAKHLQLEEILNLWISKAEAHHQTITAQLSNTEILPSNYFSLISWELEEYELIDLTLPRPQLEANPNPTDLVTEIQSLISQFPITNLMQANDFINVDNGVGTDIMLK</sequence>
<accession>A0A8H3X2K8</accession>
<comment type="caution">
    <text evidence="2">The sequence shown here is derived from an EMBL/GenBank/DDBJ whole genome shotgun (WGS) entry which is preliminary data.</text>
</comment>
<dbReference type="AlphaFoldDB" id="A0A8H3X2K8"/>
<reference evidence="2 3" key="1">
    <citation type="journal article" date="2019" name="Environ. Microbiol.">
        <title>At the nexus of three kingdoms: the genome of the mycorrhizal fungus Gigaspora margarita provides insights into plant, endobacterial and fungal interactions.</title>
        <authorList>
            <person name="Venice F."/>
            <person name="Ghignone S."/>
            <person name="Salvioli di Fossalunga A."/>
            <person name="Amselem J."/>
            <person name="Novero M."/>
            <person name="Xianan X."/>
            <person name="Sedzielewska Toro K."/>
            <person name="Morin E."/>
            <person name="Lipzen A."/>
            <person name="Grigoriev I.V."/>
            <person name="Henrissat B."/>
            <person name="Martin F.M."/>
            <person name="Bonfante P."/>
        </authorList>
    </citation>
    <scope>NUCLEOTIDE SEQUENCE [LARGE SCALE GENOMIC DNA]</scope>
    <source>
        <strain evidence="2 3">BEG34</strain>
    </source>
</reference>